<dbReference type="SUPFAM" id="SSF46689">
    <property type="entry name" value="Homeodomain-like"/>
    <property type="match status" value="2"/>
</dbReference>
<evidence type="ECO:0000313" key="6">
    <source>
        <dbReference type="Proteomes" id="UP001168528"/>
    </source>
</evidence>
<dbReference type="InterPro" id="IPR018060">
    <property type="entry name" value="HTH_AraC"/>
</dbReference>
<feature type="domain" description="HTH araC/xylS-type" evidence="4">
    <location>
        <begin position="180"/>
        <end position="278"/>
    </location>
</feature>
<dbReference type="SMART" id="SM00342">
    <property type="entry name" value="HTH_ARAC"/>
    <property type="match status" value="1"/>
</dbReference>
<evidence type="ECO:0000259" key="4">
    <source>
        <dbReference type="PROSITE" id="PS01124"/>
    </source>
</evidence>
<dbReference type="InterPro" id="IPR018062">
    <property type="entry name" value="HTH_AraC-typ_CS"/>
</dbReference>
<evidence type="ECO:0000256" key="2">
    <source>
        <dbReference type="ARBA" id="ARBA00023125"/>
    </source>
</evidence>
<dbReference type="InterPro" id="IPR009057">
    <property type="entry name" value="Homeodomain-like_sf"/>
</dbReference>
<dbReference type="InterPro" id="IPR011051">
    <property type="entry name" value="RmlC_Cupin_sf"/>
</dbReference>
<gene>
    <name evidence="5" type="ORF">Q0590_19325</name>
</gene>
<accession>A0ABT8R9R3</accession>
<protein>
    <submittedName>
        <fullName evidence="5">AraC family transcriptional regulator</fullName>
    </submittedName>
</protein>
<name>A0ABT8R9R3_9BACT</name>
<dbReference type="PANTHER" id="PTHR43280">
    <property type="entry name" value="ARAC-FAMILY TRANSCRIPTIONAL REGULATOR"/>
    <property type="match status" value="1"/>
</dbReference>
<dbReference type="InterPro" id="IPR003313">
    <property type="entry name" value="AraC-bd"/>
</dbReference>
<dbReference type="InterPro" id="IPR014710">
    <property type="entry name" value="RmlC-like_jellyroll"/>
</dbReference>
<dbReference type="PANTHER" id="PTHR43280:SF27">
    <property type="entry name" value="TRANSCRIPTIONAL REGULATOR MTLR"/>
    <property type="match status" value="1"/>
</dbReference>
<dbReference type="Proteomes" id="UP001168528">
    <property type="component" value="Unassembled WGS sequence"/>
</dbReference>
<dbReference type="RefSeq" id="WP_302039240.1">
    <property type="nucleotide sequence ID" value="NZ_JAUKPO010000012.1"/>
</dbReference>
<evidence type="ECO:0000256" key="1">
    <source>
        <dbReference type="ARBA" id="ARBA00023015"/>
    </source>
</evidence>
<reference evidence="5" key="1">
    <citation type="submission" date="2023-07" db="EMBL/GenBank/DDBJ databases">
        <title>The genome sequence of Rhodocytophaga aerolata KACC 12507.</title>
        <authorList>
            <person name="Zhang X."/>
        </authorList>
    </citation>
    <scope>NUCLEOTIDE SEQUENCE</scope>
    <source>
        <strain evidence="5">KACC 12507</strain>
    </source>
</reference>
<keyword evidence="3" id="KW-0804">Transcription</keyword>
<dbReference type="PROSITE" id="PS01124">
    <property type="entry name" value="HTH_ARAC_FAMILY_2"/>
    <property type="match status" value="1"/>
</dbReference>
<dbReference type="Pfam" id="PF12833">
    <property type="entry name" value="HTH_18"/>
    <property type="match status" value="1"/>
</dbReference>
<dbReference type="Gene3D" id="1.10.10.60">
    <property type="entry name" value="Homeodomain-like"/>
    <property type="match status" value="2"/>
</dbReference>
<evidence type="ECO:0000256" key="3">
    <source>
        <dbReference type="ARBA" id="ARBA00023163"/>
    </source>
</evidence>
<sequence>MKTHIQKLPLSENSSFMADIFRTPHFETPWHAHPEYELALIVDGQGKRLIGNHISDYKEGNLAFIGAYLPHLYRKTSHNQPGGSLVIQFREDFLGKDFVAVPEMQSIRLLLEKSRMGMHFYGKTREYVSREMFRLLELKGMQRLTSLLTILSVLAESQEYELLSDPQVHSHSPQESDRLSKIFEYIMEHFQEDIQVEKLAGIALMSYSGFCRYFKNHTKKNFSQFVNEIRIGYACKRLMESEESISCICYESGYNNMTNFSKQFKKVLNCTPKQFRSKNKL</sequence>
<keyword evidence="2" id="KW-0238">DNA-binding</keyword>
<proteinExistence type="predicted"/>
<dbReference type="Gene3D" id="2.60.120.10">
    <property type="entry name" value="Jelly Rolls"/>
    <property type="match status" value="1"/>
</dbReference>
<comment type="caution">
    <text evidence="5">The sequence shown here is derived from an EMBL/GenBank/DDBJ whole genome shotgun (WGS) entry which is preliminary data.</text>
</comment>
<keyword evidence="6" id="KW-1185">Reference proteome</keyword>
<evidence type="ECO:0000313" key="5">
    <source>
        <dbReference type="EMBL" id="MDO1448436.1"/>
    </source>
</evidence>
<dbReference type="Pfam" id="PF02311">
    <property type="entry name" value="AraC_binding"/>
    <property type="match status" value="1"/>
</dbReference>
<dbReference type="PROSITE" id="PS00041">
    <property type="entry name" value="HTH_ARAC_FAMILY_1"/>
    <property type="match status" value="1"/>
</dbReference>
<dbReference type="SUPFAM" id="SSF51182">
    <property type="entry name" value="RmlC-like cupins"/>
    <property type="match status" value="1"/>
</dbReference>
<keyword evidence="1" id="KW-0805">Transcription regulation</keyword>
<organism evidence="5 6">
    <name type="scientific">Rhodocytophaga aerolata</name>
    <dbReference type="NCBI Taxonomy" id="455078"/>
    <lineage>
        <taxon>Bacteria</taxon>
        <taxon>Pseudomonadati</taxon>
        <taxon>Bacteroidota</taxon>
        <taxon>Cytophagia</taxon>
        <taxon>Cytophagales</taxon>
        <taxon>Rhodocytophagaceae</taxon>
        <taxon>Rhodocytophaga</taxon>
    </lineage>
</organism>
<dbReference type="EMBL" id="JAUKPO010000012">
    <property type="protein sequence ID" value="MDO1448436.1"/>
    <property type="molecule type" value="Genomic_DNA"/>
</dbReference>